<dbReference type="Proteomes" id="UP001262410">
    <property type="component" value="Unassembled WGS sequence"/>
</dbReference>
<feature type="signal peptide" evidence="1">
    <location>
        <begin position="1"/>
        <end position="17"/>
    </location>
</feature>
<evidence type="ECO:0000256" key="1">
    <source>
        <dbReference type="SAM" id="SignalP"/>
    </source>
</evidence>
<keyword evidence="4" id="KW-1185">Reference proteome</keyword>
<dbReference type="InterPro" id="IPR013783">
    <property type="entry name" value="Ig-like_fold"/>
</dbReference>
<evidence type="ECO:0000259" key="2">
    <source>
        <dbReference type="Pfam" id="PF00345"/>
    </source>
</evidence>
<comment type="caution">
    <text evidence="3">The sequence shown here is derived from an EMBL/GenBank/DDBJ whole genome shotgun (WGS) entry which is preliminary data.</text>
</comment>
<dbReference type="RefSeq" id="WP_309801544.1">
    <property type="nucleotide sequence ID" value="NZ_JAVDPW010000016.1"/>
</dbReference>
<dbReference type="SUPFAM" id="SSF49354">
    <property type="entry name" value="PapD-like"/>
    <property type="match status" value="1"/>
</dbReference>
<dbReference type="EMBL" id="JAVDPW010000016">
    <property type="protein sequence ID" value="MDR6294123.1"/>
    <property type="molecule type" value="Genomic_DNA"/>
</dbReference>
<name>A0ABU1JZS4_9PROT</name>
<accession>A0ABU1JZS4</accession>
<keyword evidence="1" id="KW-0732">Signal</keyword>
<organism evidence="3 4">
    <name type="scientific">Inquilinus ginsengisoli</name>
    <dbReference type="NCBI Taxonomy" id="363840"/>
    <lineage>
        <taxon>Bacteria</taxon>
        <taxon>Pseudomonadati</taxon>
        <taxon>Pseudomonadota</taxon>
        <taxon>Alphaproteobacteria</taxon>
        <taxon>Rhodospirillales</taxon>
        <taxon>Rhodospirillaceae</taxon>
        <taxon>Inquilinus</taxon>
    </lineage>
</organism>
<proteinExistence type="predicted"/>
<dbReference type="Pfam" id="PF00345">
    <property type="entry name" value="PapD_N"/>
    <property type="match status" value="1"/>
</dbReference>
<sequence length="240" mass="25209">MRRLLALLAVVPGLVFAQDGRAASLQVSPVTVDLTAPAQAASVNLRNNGDRPVNVQVRVYGWTQTGGDDQLAPAKDVVASPPAATLQPGTTYTIRVARTAAPVTAGEETYRLLVDELPDVNVRRPADAVNLVIRYSIPVFFADRSAGAELRWDVRRDGSGLVVEATNTGNRHAKIANLTVASPAGRVSFGQGLNGYVLPGSTKRWTAAAGAQRIQPGSSVNITANGDDYAVNQTATVAGR</sequence>
<feature type="chain" id="PRO_5047021936" evidence="1">
    <location>
        <begin position="18"/>
        <end position="240"/>
    </location>
</feature>
<dbReference type="Gene3D" id="2.60.40.10">
    <property type="entry name" value="Immunoglobulins"/>
    <property type="match status" value="2"/>
</dbReference>
<dbReference type="PANTHER" id="PTHR30251">
    <property type="entry name" value="PILUS ASSEMBLY CHAPERONE"/>
    <property type="match status" value="1"/>
</dbReference>
<feature type="domain" description="Pili assembly chaperone N-terminal" evidence="2">
    <location>
        <begin position="25"/>
        <end position="141"/>
    </location>
</feature>
<dbReference type="InterPro" id="IPR016147">
    <property type="entry name" value="Pili_assmbl_chaperone_N"/>
</dbReference>
<dbReference type="InterPro" id="IPR050643">
    <property type="entry name" value="Periplasmic_pilus_chap"/>
</dbReference>
<reference evidence="3 4" key="1">
    <citation type="submission" date="2023-07" db="EMBL/GenBank/DDBJ databases">
        <title>Sorghum-associated microbial communities from plants grown in Nebraska, USA.</title>
        <authorList>
            <person name="Schachtman D."/>
        </authorList>
    </citation>
    <scope>NUCLEOTIDE SEQUENCE [LARGE SCALE GENOMIC DNA]</scope>
    <source>
        <strain evidence="3 4">584</strain>
    </source>
</reference>
<evidence type="ECO:0000313" key="3">
    <source>
        <dbReference type="EMBL" id="MDR6294123.1"/>
    </source>
</evidence>
<evidence type="ECO:0000313" key="4">
    <source>
        <dbReference type="Proteomes" id="UP001262410"/>
    </source>
</evidence>
<protein>
    <submittedName>
        <fullName evidence="3">Fimbrial chaperone protein</fullName>
    </submittedName>
</protein>
<dbReference type="InterPro" id="IPR008962">
    <property type="entry name" value="PapD-like_sf"/>
</dbReference>
<dbReference type="PANTHER" id="PTHR30251:SF4">
    <property type="entry name" value="SLR1668 PROTEIN"/>
    <property type="match status" value="1"/>
</dbReference>
<gene>
    <name evidence="3" type="ORF">E9232_006677</name>
</gene>